<evidence type="ECO:0000256" key="6">
    <source>
        <dbReference type="ARBA" id="ARBA00023284"/>
    </source>
</evidence>
<keyword evidence="3" id="KW-0732">Signal</keyword>
<dbReference type="InterPro" id="IPR012336">
    <property type="entry name" value="Thioredoxin-like_fold"/>
</dbReference>
<dbReference type="EMBL" id="CP011097">
    <property type="protein sequence ID" value="AJZ76749.1"/>
    <property type="molecule type" value="Genomic_DNA"/>
</dbReference>
<dbReference type="Proteomes" id="UP000266745">
    <property type="component" value="Chromosome"/>
</dbReference>
<evidence type="ECO:0000256" key="5">
    <source>
        <dbReference type="ARBA" id="ARBA00023157"/>
    </source>
</evidence>
<organism evidence="8 9">
    <name type="scientific">Candidatus Nitrosotenuis cloacae</name>
    <dbReference type="NCBI Taxonomy" id="1603555"/>
    <lineage>
        <taxon>Archaea</taxon>
        <taxon>Nitrososphaerota</taxon>
        <taxon>Candidatus Nitrosotenuis</taxon>
    </lineage>
</organism>
<reference evidence="8 9" key="1">
    <citation type="journal article" date="2016" name="Sci. Rep.">
        <title>A novel ammonia-oxidizing archaeon from wastewater treatment plant: Its enrichment, physiological and genomic characteristics.</title>
        <authorList>
            <person name="Li Y."/>
            <person name="Ding K."/>
            <person name="Wen X."/>
            <person name="Zhang B."/>
            <person name="Shen B."/>
            <person name="Yang Y."/>
        </authorList>
    </citation>
    <scope>NUCLEOTIDE SEQUENCE [LARGE SCALE GENOMIC DNA]</scope>
    <source>
        <strain evidence="8 9">SAT1</strain>
    </source>
</reference>
<evidence type="ECO:0000256" key="2">
    <source>
        <dbReference type="ARBA" id="ARBA00007787"/>
    </source>
</evidence>
<gene>
    <name evidence="8" type="ORF">SU86_008875</name>
</gene>
<comment type="similarity">
    <text evidence="1">Belongs to the thioredoxin family. DsbA subfamily.</text>
</comment>
<feature type="domain" description="Thioredoxin" evidence="7">
    <location>
        <begin position="13"/>
        <end position="209"/>
    </location>
</feature>
<sequence>MGIIVAIAAVIGVAAGTGAVDFSPTKTSVDTTKGSPILGSESAPITIIEFGDYQCPYCQKWNQNTKPILEQEYIETGKVKLVYIDFPIVGADSLDAHSSSYCADEQGLYWQYHDFLYKNQGHENNGWARSEKIKDLAAMLLGLDAEKFNACLDSGKYNSRVQENKNMATKSGARSTPTFIIIGPDGEGTQVSGAQPYSVFQSVIEEKLAT</sequence>
<keyword evidence="4" id="KW-0560">Oxidoreductase</keyword>
<keyword evidence="6" id="KW-0676">Redox-active center</keyword>
<evidence type="ECO:0000259" key="7">
    <source>
        <dbReference type="PROSITE" id="PS51352"/>
    </source>
</evidence>
<dbReference type="Gene3D" id="3.40.30.10">
    <property type="entry name" value="Glutaredoxin"/>
    <property type="match status" value="1"/>
</dbReference>
<comment type="similarity">
    <text evidence="2">Belongs to the glutaredoxin family.</text>
</comment>
<dbReference type="STRING" id="1603555.SU86_008875"/>
<dbReference type="AlphaFoldDB" id="A0A3G1B4G7"/>
<name>A0A3G1B4G7_9ARCH</name>
<evidence type="ECO:0000256" key="4">
    <source>
        <dbReference type="ARBA" id="ARBA00023002"/>
    </source>
</evidence>
<proteinExistence type="inferred from homology"/>
<protein>
    <submittedName>
        <fullName evidence="8">DSBA oxidoreductase</fullName>
    </submittedName>
</protein>
<dbReference type="GO" id="GO:0016491">
    <property type="term" value="F:oxidoreductase activity"/>
    <property type="evidence" value="ECO:0007669"/>
    <property type="project" value="UniProtKB-KW"/>
</dbReference>
<dbReference type="PANTHER" id="PTHR13887:SF14">
    <property type="entry name" value="DISULFIDE BOND FORMATION PROTEIN D"/>
    <property type="match status" value="1"/>
</dbReference>
<dbReference type="Pfam" id="PF13462">
    <property type="entry name" value="Thioredoxin_4"/>
    <property type="match status" value="1"/>
</dbReference>
<evidence type="ECO:0000313" key="9">
    <source>
        <dbReference type="Proteomes" id="UP000266745"/>
    </source>
</evidence>
<keyword evidence="5" id="KW-1015">Disulfide bond</keyword>
<dbReference type="KEGG" id="tah:SU86_008875"/>
<dbReference type="InterPro" id="IPR036249">
    <property type="entry name" value="Thioredoxin-like_sf"/>
</dbReference>
<accession>A0A3G1B4G7</accession>
<evidence type="ECO:0000256" key="1">
    <source>
        <dbReference type="ARBA" id="ARBA00005791"/>
    </source>
</evidence>
<dbReference type="PANTHER" id="PTHR13887">
    <property type="entry name" value="GLUTATHIONE S-TRANSFERASE KAPPA"/>
    <property type="match status" value="1"/>
</dbReference>
<evidence type="ECO:0000313" key="8">
    <source>
        <dbReference type="EMBL" id="AJZ76749.1"/>
    </source>
</evidence>
<keyword evidence="9" id="KW-1185">Reference proteome</keyword>
<evidence type="ECO:0000256" key="3">
    <source>
        <dbReference type="ARBA" id="ARBA00022729"/>
    </source>
</evidence>
<dbReference type="SUPFAM" id="SSF52833">
    <property type="entry name" value="Thioredoxin-like"/>
    <property type="match status" value="1"/>
</dbReference>
<dbReference type="PROSITE" id="PS51352">
    <property type="entry name" value="THIOREDOXIN_2"/>
    <property type="match status" value="1"/>
</dbReference>
<dbReference type="InterPro" id="IPR013766">
    <property type="entry name" value="Thioredoxin_domain"/>
</dbReference>